<dbReference type="Proteomes" id="UP001054837">
    <property type="component" value="Unassembled WGS sequence"/>
</dbReference>
<protein>
    <submittedName>
        <fullName evidence="1">Uncharacterized protein</fullName>
    </submittedName>
</protein>
<organism evidence="1 2">
    <name type="scientific">Caerostris darwini</name>
    <dbReference type="NCBI Taxonomy" id="1538125"/>
    <lineage>
        <taxon>Eukaryota</taxon>
        <taxon>Metazoa</taxon>
        <taxon>Ecdysozoa</taxon>
        <taxon>Arthropoda</taxon>
        <taxon>Chelicerata</taxon>
        <taxon>Arachnida</taxon>
        <taxon>Araneae</taxon>
        <taxon>Araneomorphae</taxon>
        <taxon>Entelegynae</taxon>
        <taxon>Araneoidea</taxon>
        <taxon>Araneidae</taxon>
        <taxon>Caerostris</taxon>
    </lineage>
</organism>
<dbReference type="AlphaFoldDB" id="A0AAV4RU12"/>
<dbReference type="EMBL" id="BPLQ01006662">
    <property type="protein sequence ID" value="GIY24321.1"/>
    <property type="molecule type" value="Genomic_DNA"/>
</dbReference>
<reference evidence="1 2" key="1">
    <citation type="submission" date="2021-06" db="EMBL/GenBank/DDBJ databases">
        <title>Caerostris darwini draft genome.</title>
        <authorList>
            <person name="Kono N."/>
            <person name="Arakawa K."/>
        </authorList>
    </citation>
    <scope>NUCLEOTIDE SEQUENCE [LARGE SCALE GENOMIC DNA]</scope>
</reference>
<proteinExistence type="predicted"/>
<keyword evidence="2" id="KW-1185">Reference proteome</keyword>
<evidence type="ECO:0000313" key="1">
    <source>
        <dbReference type="EMBL" id="GIY24321.1"/>
    </source>
</evidence>
<name>A0AAV4RU12_9ARAC</name>
<gene>
    <name evidence="1" type="ORF">CDAR_266551</name>
</gene>
<accession>A0AAV4RU12</accession>
<sequence length="79" mass="8549">MCPRCAVQNVPKVRCTKCAQGAKICPRCAVQKVPKVRCTKGAKDIDKLAILMTTNDLVLSDIGLAIFLETGEDSKSARQ</sequence>
<evidence type="ECO:0000313" key="2">
    <source>
        <dbReference type="Proteomes" id="UP001054837"/>
    </source>
</evidence>
<comment type="caution">
    <text evidence="1">The sequence shown here is derived from an EMBL/GenBank/DDBJ whole genome shotgun (WGS) entry which is preliminary data.</text>
</comment>